<evidence type="ECO:0000313" key="2">
    <source>
        <dbReference type="EMBL" id="SJK98477.1"/>
    </source>
</evidence>
<feature type="compositionally biased region" description="Acidic residues" evidence="1">
    <location>
        <begin position="122"/>
        <end position="134"/>
    </location>
</feature>
<evidence type="ECO:0000313" key="3">
    <source>
        <dbReference type="Proteomes" id="UP000219338"/>
    </source>
</evidence>
<keyword evidence="3" id="KW-1185">Reference proteome</keyword>
<proteinExistence type="predicted"/>
<dbReference type="OMA" id="HESIPQP"/>
<protein>
    <submittedName>
        <fullName evidence="2">Uncharacterized protein</fullName>
    </submittedName>
</protein>
<name>A0A284QPT1_ARMOS</name>
<sequence>MPSRFQPSPLSETSYHSYFDSSDSEFESDIADECQDIPSRPTSRLGFFGNSSEEFAVLESEDAPAPETDIARQQFDSLKWTCAALKRMSVSSAIDKQALPRSKSSSSLDDLTVDDAGLSSSEDSDSDSESDSDIELDRLLECNEPPELAFPTPLLPPPTTSRRKFSCLPSPLSPSPARCPIPLPNRHDYEQHGYSRHGLHQLKWFWALREEEWIDAAYDGVSQIHESIPQPVPLPPMSVHPRRGDISALRDPFCVHMDRYFVAMPMWTMSKALWMFDMHMAGEVKARSMRAGEDEEEPEELEDDLTISIGGSSSGDDSEVTLVESDGEDGEYVEVDLNEGPSTTKITPVKTKKAGRQRKAYTTPTAVPASFAHRLPWETNWYKRTELLLELTRLDRERR</sequence>
<feature type="region of interest" description="Disordered" evidence="1">
    <location>
        <begin position="148"/>
        <end position="169"/>
    </location>
</feature>
<dbReference type="EMBL" id="FUEG01000001">
    <property type="protein sequence ID" value="SJK98477.1"/>
    <property type="molecule type" value="Genomic_DNA"/>
</dbReference>
<accession>A0A284QPT1</accession>
<dbReference type="Proteomes" id="UP000219338">
    <property type="component" value="Unassembled WGS sequence"/>
</dbReference>
<feature type="compositionally biased region" description="Polar residues" evidence="1">
    <location>
        <begin position="1"/>
        <end position="13"/>
    </location>
</feature>
<feature type="region of interest" description="Disordered" evidence="1">
    <location>
        <begin position="95"/>
        <end position="134"/>
    </location>
</feature>
<feature type="compositionally biased region" description="Acidic residues" evidence="1">
    <location>
        <begin position="293"/>
        <end position="305"/>
    </location>
</feature>
<dbReference type="AlphaFoldDB" id="A0A284QPT1"/>
<evidence type="ECO:0000256" key="1">
    <source>
        <dbReference type="SAM" id="MobiDB-lite"/>
    </source>
</evidence>
<gene>
    <name evidence="2" type="ORF">ARMOST_01745</name>
</gene>
<reference evidence="3" key="1">
    <citation type="journal article" date="2017" name="Nat. Ecol. Evol.">
        <title>Genome expansion and lineage-specific genetic innovations in the forest pathogenic fungi Armillaria.</title>
        <authorList>
            <person name="Sipos G."/>
            <person name="Prasanna A.N."/>
            <person name="Walter M.C."/>
            <person name="O'Connor E."/>
            <person name="Balint B."/>
            <person name="Krizsan K."/>
            <person name="Kiss B."/>
            <person name="Hess J."/>
            <person name="Varga T."/>
            <person name="Slot J."/>
            <person name="Riley R."/>
            <person name="Boka B."/>
            <person name="Rigling D."/>
            <person name="Barry K."/>
            <person name="Lee J."/>
            <person name="Mihaltcheva S."/>
            <person name="LaButti K."/>
            <person name="Lipzen A."/>
            <person name="Waldron R."/>
            <person name="Moloney N.M."/>
            <person name="Sperisen C."/>
            <person name="Kredics L."/>
            <person name="Vagvoelgyi C."/>
            <person name="Patrignani A."/>
            <person name="Fitzpatrick D."/>
            <person name="Nagy I."/>
            <person name="Doyle S."/>
            <person name="Anderson J.B."/>
            <person name="Grigoriev I.V."/>
            <person name="Gueldener U."/>
            <person name="Muensterkoetter M."/>
            <person name="Nagy L.G."/>
        </authorList>
    </citation>
    <scope>NUCLEOTIDE SEQUENCE [LARGE SCALE GENOMIC DNA]</scope>
    <source>
        <strain evidence="3">C18/9</strain>
    </source>
</reference>
<dbReference type="OrthoDB" id="2921613at2759"/>
<organism evidence="2 3">
    <name type="scientific">Armillaria ostoyae</name>
    <name type="common">Armillaria root rot fungus</name>
    <dbReference type="NCBI Taxonomy" id="47428"/>
    <lineage>
        <taxon>Eukaryota</taxon>
        <taxon>Fungi</taxon>
        <taxon>Dikarya</taxon>
        <taxon>Basidiomycota</taxon>
        <taxon>Agaricomycotina</taxon>
        <taxon>Agaricomycetes</taxon>
        <taxon>Agaricomycetidae</taxon>
        <taxon>Agaricales</taxon>
        <taxon>Marasmiineae</taxon>
        <taxon>Physalacriaceae</taxon>
        <taxon>Armillaria</taxon>
    </lineage>
</organism>
<feature type="region of interest" description="Disordered" evidence="1">
    <location>
        <begin position="1"/>
        <end position="30"/>
    </location>
</feature>
<feature type="region of interest" description="Disordered" evidence="1">
    <location>
        <begin position="287"/>
        <end position="319"/>
    </location>
</feature>